<protein>
    <submittedName>
        <fullName evidence="3">Uncharacterized protein</fullName>
    </submittedName>
</protein>
<keyword evidence="4" id="KW-1185">Reference proteome</keyword>
<organism evidence="3 4">
    <name type="scientific">Prolixibacter bellariivorans</name>
    <dbReference type="NCBI Taxonomy" id="314319"/>
    <lineage>
        <taxon>Bacteria</taxon>
        <taxon>Pseudomonadati</taxon>
        <taxon>Bacteroidota</taxon>
        <taxon>Bacteroidia</taxon>
        <taxon>Marinilabiliales</taxon>
        <taxon>Prolixibacteraceae</taxon>
        <taxon>Prolixibacter</taxon>
    </lineage>
</organism>
<feature type="coiled-coil region" evidence="1">
    <location>
        <begin position="26"/>
        <end position="53"/>
    </location>
</feature>
<sequence length="248" mass="28901">MKKALLIFILFLNISSGVGQVIKRDSINLTTRIIELESKIVNLESQVQILNERKDYFQNTLSEQTNKFSLIIGAIISIIGLLTFTGYKYEIKRVKKAFESLINNREKEQKDFKQKVYKLLTKTYKSSANSNTMISEEFANSGIFIGSFIHKLITAKNLNDLYEVIHLLESEKKVKEKDLIDCKESLIVNLMDAQELFNKQINLDIRNTLVIKEREREIFYYLDEISKSEIDDARNEISKIRADILRFK</sequence>
<feature type="transmembrane region" description="Helical" evidence="2">
    <location>
        <begin position="68"/>
        <end position="87"/>
    </location>
</feature>
<dbReference type="AlphaFoldDB" id="A0A5M4AUI7"/>
<dbReference type="Proteomes" id="UP000391834">
    <property type="component" value="Unassembled WGS sequence"/>
</dbReference>
<comment type="caution">
    <text evidence="3">The sequence shown here is derived from an EMBL/GenBank/DDBJ whole genome shotgun (WGS) entry which is preliminary data.</text>
</comment>
<name>A0A5M4AUI7_9BACT</name>
<keyword evidence="2" id="KW-1133">Transmembrane helix</keyword>
<dbReference type="EMBL" id="BLAX01000001">
    <property type="protein sequence ID" value="GET31404.1"/>
    <property type="molecule type" value="Genomic_DNA"/>
</dbReference>
<evidence type="ECO:0000256" key="1">
    <source>
        <dbReference type="SAM" id="Coils"/>
    </source>
</evidence>
<dbReference type="RefSeq" id="WP_025865010.1">
    <property type="nucleotide sequence ID" value="NZ_BLAX01000001.1"/>
</dbReference>
<evidence type="ECO:0000256" key="2">
    <source>
        <dbReference type="SAM" id="Phobius"/>
    </source>
</evidence>
<gene>
    <name evidence="3" type="ORF">PbJCM13498_02670</name>
</gene>
<reference evidence="3 4" key="1">
    <citation type="submission" date="2019-10" db="EMBL/GenBank/DDBJ databases">
        <title>Prolixibacter strains distinguished by the presence of nitrate reductase genes were adept at nitrate-dependent anaerobic corrosion of metallic iron and carbon steel.</title>
        <authorList>
            <person name="Iino T."/>
            <person name="Shono N."/>
            <person name="Ito K."/>
            <person name="Nakamura R."/>
            <person name="Sueoka K."/>
            <person name="Harayama S."/>
            <person name="Ohkuma M."/>
        </authorList>
    </citation>
    <scope>NUCLEOTIDE SEQUENCE [LARGE SCALE GENOMIC DNA]</scope>
    <source>
        <strain evidence="3 4">JCM 13498</strain>
    </source>
</reference>
<evidence type="ECO:0000313" key="3">
    <source>
        <dbReference type="EMBL" id="GET31404.1"/>
    </source>
</evidence>
<keyword evidence="2" id="KW-0812">Transmembrane</keyword>
<keyword evidence="2" id="KW-0472">Membrane</keyword>
<proteinExistence type="predicted"/>
<accession>A0A5M4AUI7</accession>
<keyword evidence="1" id="KW-0175">Coiled coil</keyword>
<evidence type="ECO:0000313" key="4">
    <source>
        <dbReference type="Proteomes" id="UP000391834"/>
    </source>
</evidence>